<dbReference type="Gene3D" id="3.30.460.10">
    <property type="entry name" value="Beta Polymerase, domain 2"/>
    <property type="match status" value="1"/>
</dbReference>
<dbReference type="InterPro" id="IPR043519">
    <property type="entry name" value="NT_sf"/>
</dbReference>
<dbReference type="Proteomes" id="UP000255177">
    <property type="component" value="Unassembled WGS sequence"/>
</dbReference>
<gene>
    <name evidence="2" type="ORF">CCOS864_03191</name>
</gene>
<organism evidence="2 3">
    <name type="scientific">Pseudomonas wadenswilerensis</name>
    <dbReference type="NCBI Taxonomy" id="1785161"/>
    <lineage>
        <taxon>Bacteria</taxon>
        <taxon>Pseudomonadati</taxon>
        <taxon>Pseudomonadota</taxon>
        <taxon>Gammaproteobacteria</taxon>
        <taxon>Pseudomonadales</taxon>
        <taxon>Pseudomonadaceae</taxon>
        <taxon>Pseudomonas</taxon>
    </lineage>
</organism>
<keyword evidence="3" id="KW-1185">Reference proteome</keyword>
<dbReference type="Pfam" id="PF01909">
    <property type="entry name" value="NTP_transf_2"/>
    <property type="match status" value="1"/>
</dbReference>
<dbReference type="GO" id="GO:0016779">
    <property type="term" value="F:nucleotidyltransferase activity"/>
    <property type="evidence" value="ECO:0007669"/>
    <property type="project" value="InterPro"/>
</dbReference>
<dbReference type="RefSeq" id="WP_244211930.1">
    <property type="nucleotide sequence ID" value="NZ_CBCSFG010000015.1"/>
</dbReference>
<sequence>MIRLASTEDLPAIDALIEAAYSPYIARIGAKPSPMQEDYAQLVTRRQVQVLEDRGQVVDIGGVDANGAILTLAPIALQPAYRPVLDDLCRTLENRCHTLLGGIYLYGSVARGDAREGESDLDVTLILNHCPNANDLQQLERVRGELQDRHPLVSKIDFDIGTRDQVLAEEHRNSWGYWLKHHCRCIWGEDLAQCFAPFKPSPAIARAVNADLQAAFERYAEGIADAGDADTLRRLQREASRKALRAGNMLRSDKDPSWPLTLEDHADQLRIACPQLAAEVEFFLRHAYQPEASAEQFLEQLGAFNTAFFVRLNASG</sequence>
<reference evidence="3" key="1">
    <citation type="submission" date="2018-07" db="EMBL/GenBank/DDBJ databases">
        <authorList>
            <person name="Blom J."/>
        </authorList>
    </citation>
    <scope>NUCLEOTIDE SEQUENCE [LARGE SCALE GENOMIC DNA]</scope>
    <source>
        <strain evidence="3">CCOS 864</strain>
    </source>
</reference>
<evidence type="ECO:0000259" key="1">
    <source>
        <dbReference type="Pfam" id="PF01909"/>
    </source>
</evidence>
<dbReference type="EMBL" id="UIDD01000008">
    <property type="protein sequence ID" value="SUQ63738.1"/>
    <property type="molecule type" value="Genomic_DNA"/>
</dbReference>
<accession>A0A380T2J4</accession>
<proteinExistence type="predicted"/>
<dbReference type="SUPFAM" id="SSF81301">
    <property type="entry name" value="Nucleotidyltransferase"/>
    <property type="match status" value="1"/>
</dbReference>
<dbReference type="AlphaFoldDB" id="A0A380T2J4"/>
<dbReference type="InterPro" id="IPR002934">
    <property type="entry name" value="Polymerase_NTP_transf_dom"/>
</dbReference>
<evidence type="ECO:0000313" key="3">
    <source>
        <dbReference type="Proteomes" id="UP000255177"/>
    </source>
</evidence>
<feature type="domain" description="Polymerase nucleotidyl transferase" evidence="1">
    <location>
        <begin position="101"/>
        <end position="144"/>
    </location>
</feature>
<evidence type="ECO:0000313" key="2">
    <source>
        <dbReference type="EMBL" id="SUQ63738.1"/>
    </source>
</evidence>
<dbReference type="CDD" id="cd05403">
    <property type="entry name" value="NT_KNTase_like"/>
    <property type="match status" value="1"/>
</dbReference>
<name>A0A380T2J4_9PSED</name>
<protein>
    <recommendedName>
        <fullName evidence="1">Polymerase nucleotidyl transferase domain-containing protein</fullName>
    </recommendedName>
</protein>